<keyword evidence="3" id="KW-1185">Reference proteome</keyword>
<feature type="signal peptide" evidence="1">
    <location>
        <begin position="1"/>
        <end position="20"/>
    </location>
</feature>
<organism evidence="2">
    <name type="scientific">Fonticula alba</name>
    <name type="common">Slime mold</name>
    <dbReference type="NCBI Taxonomy" id="691883"/>
    <lineage>
        <taxon>Eukaryota</taxon>
        <taxon>Rotosphaerida</taxon>
        <taxon>Fonticulaceae</taxon>
        <taxon>Fonticula</taxon>
    </lineage>
</organism>
<dbReference type="GeneID" id="20531116"/>
<evidence type="ECO:0000313" key="2">
    <source>
        <dbReference type="EMBL" id="KCV67190.1"/>
    </source>
</evidence>
<accession>A0A058YYV5</accession>
<dbReference type="Proteomes" id="UP000030693">
    <property type="component" value="Unassembled WGS sequence"/>
</dbReference>
<evidence type="ECO:0000313" key="3">
    <source>
        <dbReference type="Proteomes" id="UP000030693"/>
    </source>
</evidence>
<dbReference type="AlphaFoldDB" id="A0A058YYV5"/>
<protein>
    <submittedName>
        <fullName evidence="2">Uncharacterized protein</fullName>
    </submittedName>
</protein>
<evidence type="ECO:0000256" key="1">
    <source>
        <dbReference type="SAM" id="SignalP"/>
    </source>
</evidence>
<sequence length="169" mass="17825">GFRPGEWWWWWSQIVRRSLTNTWGAFQKVRQVGLVSRAGGRPTSCGLSAWRPGMGRGLSADGAMPRWRVIPARGDSHSLGVAMLPPGGTLVSEGKRGGGVFRAAPTAGAIPWTAGGLPPLPSMVSAVPLVSVCVCVCDSVVVFFLHPRRVCELPVVPDSSPGGGLAGWL</sequence>
<feature type="chain" id="PRO_5001571563" evidence="1">
    <location>
        <begin position="21"/>
        <end position="169"/>
    </location>
</feature>
<feature type="non-terminal residue" evidence="2">
    <location>
        <position position="1"/>
    </location>
</feature>
<gene>
    <name evidence="2" type="ORF">H696_06391</name>
</gene>
<proteinExistence type="predicted"/>
<dbReference type="EMBL" id="KK198104">
    <property type="protein sequence ID" value="KCV67190.1"/>
    <property type="molecule type" value="Genomic_DNA"/>
</dbReference>
<dbReference type="RefSeq" id="XP_009498405.1">
    <property type="nucleotide sequence ID" value="XM_009500130.1"/>
</dbReference>
<keyword evidence="1" id="KW-0732">Signal</keyword>
<reference evidence="2" key="1">
    <citation type="submission" date="2013-04" db="EMBL/GenBank/DDBJ databases">
        <title>The Genome Sequence of Fonticula alba ATCC 38817.</title>
        <authorList>
            <consortium name="The Broad Institute Genomics Platform"/>
            <person name="Russ C."/>
            <person name="Cuomo C."/>
            <person name="Burger G."/>
            <person name="Gray M.W."/>
            <person name="Holland P.W.H."/>
            <person name="King N."/>
            <person name="Lang F.B.F."/>
            <person name="Roger A.J."/>
            <person name="Ruiz-Trillo I."/>
            <person name="Brown M."/>
            <person name="Walker B."/>
            <person name="Young S."/>
            <person name="Zeng Q."/>
            <person name="Gargeya S."/>
            <person name="Fitzgerald M."/>
            <person name="Haas B."/>
            <person name="Abouelleil A."/>
            <person name="Allen A.W."/>
            <person name="Alvarado L."/>
            <person name="Arachchi H.M."/>
            <person name="Berlin A.M."/>
            <person name="Chapman S.B."/>
            <person name="Gainer-Dewar J."/>
            <person name="Goldberg J."/>
            <person name="Griggs A."/>
            <person name="Gujja S."/>
            <person name="Hansen M."/>
            <person name="Howarth C."/>
            <person name="Imamovic A."/>
            <person name="Ireland A."/>
            <person name="Larimer J."/>
            <person name="McCowan C."/>
            <person name="Murphy C."/>
            <person name="Pearson M."/>
            <person name="Poon T.W."/>
            <person name="Priest M."/>
            <person name="Roberts A."/>
            <person name="Saif S."/>
            <person name="Shea T."/>
            <person name="Sisk P."/>
            <person name="Sykes S."/>
            <person name="Wortman J."/>
            <person name="Nusbaum C."/>
            <person name="Birren B."/>
        </authorList>
    </citation>
    <scope>NUCLEOTIDE SEQUENCE [LARGE SCALE GENOMIC DNA]</scope>
    <source>
        <strain evidence="2">ATCC 38817</strain>
    </source>
</reference>
<name>A0A058YYV5_FONAL</name>